<dbReference type="Pfam" id="PF07727">
    <property type="entry name" value="RVT_2"/>
    <property type="match status" value="2"/>
</dbReference>
<gene>
    <name evidence="3" type="ORF">Sradi_2336800</name>
</gene>
<dbReference type="AlphaFoldDB" id="A0AAW2T5G0"/>
<comment type="caution">
    <text evidence="3">The sequence shown here is derived from an EMBL/GenBank/DDBJ whole genome shotgun (WGS) entry which is preliminary data.</text>
</comment>
<dbReference type="CDD" id="cd09272">
    <property type="entry name" value="RNase_HI_RT_Ty1"/>
    <property type="match status" value="1"/>
</dbReference>
<dbReference type="EMBL" id="JACGWJ010000009">
    <property type="protein sequence ID" value="KAL0399935.1"/>
    <property type="molecule type" value="Genomic_DNA"/>
</dbReference>
<organism evidence="3">
    <name type="scientific">Sesamum radiatum</name>
    <name type="common">Black benniseed</name>
    <dbReference type="NCBI Taxonomy" id="300843"/>
    <lineage>
        <taxon>Eukaryota</taxon>
        <taxon>Viridiplantae</taxon>
        <taxon>Streptophyta</taxon>
        <taxon>Embryophyta</taxon>
        <taxon>Tracheophyta</taxon>
        <taxon>Spermatophyta</taxon>
        <taxon>Magnoliopsida</taxon>
        <taxon>eudicotyledons</taxon>
        <taxon>Gunneridae</taxon>
        <taxon>Pentapetalae</taxon>
        <taxon>asterids</taxon>
        <taxon>lamiids</taxon>
        <taxon>Lamiales</taxon>
        <taxon>Pedaliaceae</taxon>
        <taxon>Sesamum</taxon>
    </lineage>
</organism>
<evidence type="ECO:0000259" key="1">
    <source>
        <dbReference type="Pfam" id="PF07727"/>
    </source>
</evidence>
<name>A0AAW2T5G0_SESRA</name>
<evidence type="ECO:0000259" key="2">
    <source>
        <dbReference type="Pfam" id="PF14244"/>
    </source>
</evidence>
<accession>A0AAW2T5G0</accession>
<feature type="domain" description="Reverse transcriptase Ty1/copia-type" evidence="1">
    <location>
        <begin position="212"/>
        <end position="272"/>
    </location>
</feature>
<feature type="domain" description="Retrotransposon Copia-like N-terminal" evidence="2">
    <location>
        <begin position="30"/>
        <end position="71"/>
    </location>
</feature>
<proteinExistence type="predicted"/>
<protein>
    <submittedName>
        <fullName evidence="3">Retrovirus-related Pol polyprotein from transposon TNT 1-94</fullName>
    </submittedName>
</protein>
<evidence type="ECO:0000313" key="3">
    <source>
        <dbReference type="EMBL" id="KAL0399935.1"/>
    </source>
</evidence>
<reference evidence="3" key="1">
    <citation type="submission" date="2020-06" db="EMBL/GenBank/DDBJ databases">
        <authorList>
            <person name="Li T."/>
            <person name="Hu X."/>
            <person name="Zhang T."/>
            <person name="Song X."/>
            <person name="Zhang H."/>
            <person name="Dai N."/>
            <person name="Sheng W."/>
            <person name="Hou X."/>
            <person name="Wei L."/>
        </authorList>
    </citation>
    <scope>NUCLEOTIDE SEQUENCE</scope>
    <source>
        <strain evidence="3">G02</strain>
        <tissue evidence="3">Leaf</tissue>
    </source>
</reference>
<reference evidence="3" key="2">
    <citation type="journal article" date="2024" name="Plant">
        <title>Genomic evolution and insights into agronomic trait innovations of Sesamum species.</title>
        <authorList>
            <person name="Miao H."/>
            <person name="Wang L."/>
            <person name="Qu L."/>
            <person name="Liu H."/>
            <person name="Sun Y."/>
            <person name="Le M."/>
            <person name="Wang Q."/>
            <person name="Wei S."/>
            <person name="Zheng Y."/>
            <person name="Lin W."/>
            <person name="Duan Y."/>
            <person name="Cao H."/>
            <person name="Xiong S."/>
            <person name="Wang X."/>
            <person name="Wei L."/>
            <person name="Li C."/>
            <person name="Ma Q."/>
            <person name="Ju M."/>
            <person name="Zhao R."/>
            <person name="Li G."/>
            <person name="Mu C."/>
            <person name="Tian Q."/>
            <person name="Mei H."/>
            <person name="Zhang T."/>
            <person name="Gao T."/>
            <person name="Zhang H."/>
        </authorList>
    </citation>
    <scope>NUCLEOTIDE SEQUENCE</scope>
    <source>
        <strain evidence="3">G02</strain>
    </source>
</reference>
<dbReference type="Pfam" id="PF14244">
    <property type="entry name" value="Retrotran_gag_3"/>
    <property type="match status" value="1"/>
</dbReference>
<dbReference type="InterPro" id="IPR029472">
    <property type="entry name" value="Copia-like_N"/>
</dbReference>
<dbReference type="InterPro" id="IPR013103">
    <property type="entry name" value="RVT_2"/>
</dbReference>
<feature type="domain" description="Reverse transcriptase Ty1/copia-type" evidence="1">
    <location>
        <begin position="116"/>
        <end position="208"/>
    </location>
</feature>
<sequence>MASLSNIVLEVSGGTSSGNETLTSRVQVVDHQRMVMISAPLNGSNWLSWSRSVRITLEGRDKLGYIDNTCELADGFTELRQWRIMDSMEPHSYLQAKGKKEWEQAMKDELTTLKKNNKWSIVDLPKGKKAIGCKWMYKVKLKPDEIVDKYKARLYKFSPMAKAITVRVLLTVASSFMWPIHQIDINNAFLHGFQDEDIYMKAPNGYSIPPGQIKRVKSFLNAEFTIKDLGSAKYFLSLEIARSTAGTSITQYKYVRDIIQDMGLQDSKPVATLLPLGLKLSSRDTALLQDPEPYRLLVPPSTLIPLHCDNQTAIHIIANLVFQERTKHLEIDCHLFRDKYKADFVFPIHIPSKSPILLQNSFQPLIFDHFCPC</sequence>